<sequence>MDMVEKTEETTSREERKNRRKLLKQEKADVRQNITSVRRIRIRLIPIWARVLIVLLLIVLCVMTGLMVGYGVIGEGNPTDVLKWETWQHVIDLVNAP</sequence>
<gene>
    <name evidence="3" type="ORF">SAMN05877753_101339</name>
</gene>
<dbReference type="Proteomes" id="UP000219546">
    <property type="component" value="Unassembled WGS sequence"/>
</dbReference>
<keyword evidence="3" id="KW-0240">DNA-directed RNA polymerase</keyword>
<evidence type="ECO:0000313" key="4">
    <source>
        <dbReference type="Proteomes" id="UP000219546"/>
    </source>
</evidence>
<keyword evidence="3" id="KW-0804">Transcription</keyword>
<dbReference type="GO" id="GO:0000428">
    <property type="term" value="C:DNA-directed RNA polymerase complex"/>
    <property type="evidence" value="ECO:0007669"/>
    <property type="project" value="UniProtKB-KW"/>
</dbReference>
<evidence type="ECO:0000313" key="3">
    <source>
        <dbReference type="EMBL" id="SNX67025.1"/>
    </source>
</evidence>
<feature type="transmembrane region" description="Helical" evidence="2">
    <location>
        <begin position="47"/>
        <end position="73"/>
    </location>
</feature>
<keyword evidence="2" id="KW-0472">Membrane</keyword>
<keyword evidence="2" id="KW-1133">Transmembrane helix</keyword>
<keyword evidence="4" id="KW-1185">Reference proteome</keyword>
<dbReference type="RefSeq" id="WP_097156856.1">
    <property type="nucleotide sequence ID" value="NZ_JBEPMQ010000003.1"/>
</dbReference>
<dbReference type="EMBL" id="OAOP01000001">
    <property type="protein sequence ID" value="SNX67025.1"/>
    <property type="molecule type" value="Genomic_DNA"/>
</dbReference>
<dbReference type="Pfam" id="PF11772">
    <property type="entry name" value="EpuA"/>
    <property type="match status" value="1"/>
</dbReference>
<protein>
    <submittedName>
        <fullName evidence="3">DNA-directed RNA polymerase subunit beta</fullName>
    </submittedName>
</protein>
<feature type="region of interest" description="Disordered" evidence="1">
    <location>
        <begin position="1"/>
        <end position="20"/>
    </location>
</feature>
<dbReference type="AlphaFoldDB" id="A0A285CI54"/>
<proteinExistence type="predicted"/>
<evidence type="ECO:0000256" key="1">
    <source>
        <dbReference type="SAM" id="MobiDB-lite"/>
    </source>
</evidence>
<accession>A0A285CI54</accession>
<dbReference type="OrthoDB" id="2300232at2"/>
<organism evidence="3 4">
    <name type="scientific">Bacillus oleivorans</name>
    <dbReference type="NCBI Taxonomy" id="1448271"/>
    <lineage>
        <taxon>Bacteria</taxon>
        <taxon>Bacillati</taxon>
        <taxon>Bacillota</taxon>
        <taxon>Bacilli</taxon>
        <taxon>Bacillales</taxon>
        <taxon>Bacillaceae</taxon>
        <taxon>Bacillus</taxon>
    </lineage>
</organism>
<reference evidence="3 4" key="1">
    <citation type="submission" date="2017-08" db="EMBL/GenBank/DDBJ databases">
        <authorList>
            <person name="de Groot N.N."/>
        </authorList>
    </citation>
    <scope>NUCLEOTIDE SEQUENCE [LARGE SCALE GENOMIC DNA]</scope>
    <source>
        <strain evidence="3 4">JC228</strain>
    </source>
</reference>
<keyword evidence="2" id="KW-0812">Transmembrane</keyword>
<name>A0A285CI54_9BACI</name>
<dbReference type="InterPro" id="IPR024596">
    <property type="entry name" value="RNApol_su_b/EpuA"/>
</dbReference>
<evidence type="ECO:0000256" key="2">
    <source>
        <dbReference type="SAM" id="Phobius"/>
    </source>
</evidence>